<organism evidence="6 7">
    <name type="scientific">Dictyobacter alpinus</name>
    <dbReference type="NCBI Taxonomy" id="2014873"/>
    <lineage>
        <taxon>Bacteria</taxon>
        <taxon>Bacillati</taxon>
        <taxon>Chloroflexota</taxon>
        <taxon>Ktedonobacteria</taxon>
        <taxon>Ktedonobacterales</taxon>
        <taxon>Dictyobacteraceae</taxon>
        <taxon>Dictyobacter</taxon>
    </lineage>
</organism>
<dbReference type="Proteomes" id="UP000287171">
    <property type="component" value="Unassembled WGS sequence"/>
</dbReference>
<keyword evidence="5" id="KW-1133">Transmembrane helix</keyword>
<dbReference type="Pfam" id="PF00400">
    <property type="entry name" value="WD40"/>
    <property type="match status" value="7"/>
</dbReference>
<protein>
    <submittedName>
        <fullName evidence="6">Uncharacterized protein</fullName>
    </submittedName>
</protein>
<dbReference type="InterPro" id="IPR015943">
    <property type="entry name" value="WD40/YVTN_repeat-like_dom_sf"/>
</dbReference>
<dbReference type="PANTHER" id="PTHR22847:SF637">
    <property type="entry name" value="WD REPEAT DOMAIN 5B"/>
    <property type="match status" value="1"/>
</dbReference>
<feature type="repeat" description="WD" evidence="3">
    <location>
        <begin position="297"/>
        <end position="338"/>
    </location>
</feature>
<reference evidence="7" key="1">
    <citation type="submission" date="2018-12" db="EMBL/GenBank/DDBJ databases">
        <title>Tengunoibacter tsumagoiensis gen. nov., sp. nov., Dictyobacter kobayashii sp. nov., D. alpinus sp. nov., and D. joshuensis sp. nov. and description of Dictyobacteraceae fam. nov. within the order Ktedonobacterales isolated from Tengu-no-mugimeshi.</title>
        <authorList>
            <person name="Wang C.M."/>
            <person name="Zheng Y."/>
            <person name="Sakai Y."/>
            <person name="Toyoda A."/>
            <person name="Minakuchi Y."/>
            <person name="Abe K."/>
            <person name="Yokota A."/>
            <person name="Yabe S."/>
        </authorList>
    </citation>
    <scope>NUCLEOTIDE SEQUENCE [LARGE SCALE GENOMIC DNA]</scope>
    <source>
        <strain evidence="7">Uno16</strain>
    </source>
</reference>
<proteinExistence type="predicted"/>
<dbReference type="OrthoDB" id="148437at2"/>
<dbReference type="InterPro" id="IPR036322">
    <property type="entry name" value="WD40_repeat_dom_sf"/>
</dbReference>
<keyword evidence="5" id="KW-0472">Membrane</keyword>
<keyword evidence="2" id="KW-0677">Repeat</keyword>
<evidence type="ECO:0000256" key="4">
    <source>
        <dbReference type="SAM" id="MobiDB-lite"/>
    </source>
</evidence>
<evidence type="ECO:0000256" key="1">
    <source>
        <dbReference type="ARBA" id="ARBA00022574"/>
    </source>
</evidence>
<feature type="transmembrane region" description="Helical" evidence="5">
    <location>
        <begin position="116"/>
        <end position="137"/>
    </location>
</feature>
<feature type="repeat" description="WD" evidence="3">
    <location>
        <begin position="340"/>
        <end position="372"/>
    </location>
</feature>
<keyword evidence="1 3" id="KW-0853">WD repeat</keyword>
<feature type="repeat" description="WD" evidence="3">
    <location>
        <begin position="173"/>
        <end position="205"/>
    </location>
</feature>
<evidence type="ECO:0000313" key="6">
    <source>
        <dbReference type="EMBL" id="GCE32140.1"/>
    </source>
</evidence>
<sequence>MLQLIIEPAGRRPRALVNVDETAFVGTCVASLVERLEYPTVNTGGRPVTYQLRVAESGKTLPNTLRFGQIRIASGTRLVLEMEGANDATIPAAAHGGSWARPELAIGKRRWSRRSLLAAGVCIAVFGLGSGISTAFAQRSLFKHASDGARPVPSGTPPDSPKTLRGATARLTFSAHQQTVRTVSWSSTGTMLASGADDAQLLVWSPDGTLQQRIPHPAPVQSLAWSPESQRLVSGSANQVTFLSALNGEILARSARHTAAITSVQWTANNQMQVVSGAEDKRAVVWETTQYQPQAVFTGHDAPILAVSWGSDGQTVASASQGGVVRIWNAETTREVHGFYQDAPSPMRACAFTSTGSMLAVGGNDGVIRIWNGFICQQQTMGNGGLMCRDVPARLHISDKAIRSVAWSPDGRYLASGSDDGSFSIWTLAQQHPLFSITVQPGVAVHSIAWATDGNQLATASGNSVILWLLT</sequence>
<feature type="repeat" description="WD" evidence="3">
    <location>
        <begin position="395"/>
        <end position="436"/>
    </location>
</feature>
<feature type="repeat" description="WD" evidence="3">
    <location>
        <begin position="254"/>
        <end position="296"/>
    </location>
</feature>
<dbReference type="SMART" id="SM00320">
    <property type="entry name" value="WD40"/>
    <property type="match status" value="7"/>
</dbReference>
<dbReference type="PROSITE" id="PS50082">
    <property type="entry name" value="WD_REPEATS_2"/>
    <property type="match status" value="5"/>
</dbReference>
<dbReference type="PANTHER" id="PTHR22847">
    <property type="entry name" value="WD40 REPEAT PROTEIN"/>
    <property type="match status" value="1"/>
</dbReference>
<dbReference type="RefSeq" id="WP_126632137.1">
    <property type="nucleotide sequence ID" value="NZ_BIFT01000003.1"/>
</dbReference>
<name>A0A402BLF9_9CHLR</name>
<comment type="caution">
    <text evidence="6">The sequence shown here is derived from an EMBL/GenBank/DDBJ whole genome shotgun (WGS) entry which is preliminary data.</text>
</comment>
<evidence type="ECO:0000256" key="5">
    <source>
        <dbReference type="SAM" id="Phobius"/>
    </source>
</evidence>
<dbReference type="CDD" id="cd00200">
    <property type="entry name" value="WD40"/>
    <property type="match status" value="1"/>
</dbReference>
<evidence type="ECO:0000256" key="3">
    <source>
        <dbReference type="PROSITE-ProRule" id="PRU00221"/>
    </source>
</evidence>
<dbReference type="InterPro" id="IPR001680">
    <property type="entry name" value="WD40_rpt"/>
</dbReference>
<dbReference type="Gene3D" id="2.130.10.10">
    <property type="entry name" value="YVTN repeat-like/Quinoprotein amine dehydrogenase"/>
    <property type="match status" value="3"/>
</dbReference>
<evidence type="ECO:0000313" key="7">
    <source>
        <dbReference type="Proteomes" id="UP000287171"/>
    </source>
</evidence>
<dbReference type="SUPFAM" id="SSF50978">
    <property type="entry name" value="WD40 repeat-like"/>
    <property type="match status" value="1"/>
</dbReference>
<dbReference type="AlphaFoldDB" id="A0A402BLF9"/>
<feature type="region of interest" description="Disordered" evidence="4">
    <location>
        <begin position="146"/>
        <end position="165"/>
    </location>
</feature>
<dbReference type="PROSITE" id="PS50294">
    <property type="entry name" value="WD_REPEATS_REGION"/>
    <property type="match status" value="4"/>
</dbReference>
<evidence type="ECO:0000256" key="2">
    <source>
        <dbReference type="ARBA" id="ARBA00022737"/>
    </source>
</evidence>
<keyword evidence="5" id="KW-0812">Transmembrane</keyword>
<gene>
    <name evidence="6" type="ORF">KDA_76240</name>
</gene>
<accession>A0A402BLF9</accession>
<keyword evidence="7" id="KW-1185">Reference proteome</keyword>
<dbReference type="EMBL" id="BIFT01000003">
    <property type="protein sequence ID" value="GCE32140.1"/>
    <property type="molecule type" value="Genomic_DNA"/>
</dbReference>